<dbReference type="SMART" id="SM00448">
    <property type="entry name" value="REC"/>
    <property type="match status" value="1"/>
</dbReference>
<dbReference type="SUPFAM" id="SSF52172">
    <property type="entry name" value="CheY-like"/>
    <property type="match status" value="1"/>
</dbReference>
<dbReference type="PROSITE" id="PS50110">
    <property type="entry name" value="RESPONSE_REGULATORY"/>
    <property type="match status" value="1"/>
</dbReference>
<dbReference type="OrthoDB" id="673128at2"/>
<proteinExistence type="predicted"/>
<reference evidence="3 4" key="1">
    <citation type="submission" date="2006-02" db="EMBL/GenBank/DDBJ databases">
        <authorList>
            <person name="Murray A."/>
            <person name="Staley J."/>
            <person name="Ferriera S."/>
            <person name="Johnson J."/>
            <person name="Kravitz S."/>
            <person name="Halpern A."/>
            <person name="Remington K."/>
            <person name="Beeson K."/>
            <person name="Tran B."/>
            <person name="Rogers Y.-H."/>
            <person name="Friedman R."/>
            <person name="Venter J.C."/>
        </authorList>
    </citation>
    <scope>NUCLEOTIDE SEQUENCE [LARGE SCALE GENOMIC DNA]</scope>
    <source>
        <strain evidence="3 4">23-P</strain>
    </source>
</reference>
<evidence type="ECO:0000256" key="1">
    <source>
        <dbReference type="PROSITE-ProRule" id="PRU00169"/>
    </source>
</evidence>
<protein>
    <submittedName>
        <fullName evidence="3">Response regulator</fullName>
    </submittedName>
</protein>
<comment type="caution">
    <text evidence="3">The sequence shown here is derived from an EMBL/GenBank/DDBJ whole genome shotgun (WGS) entry which is preliminary data.</text>
</comment>
<keyword evidence="4" id="KW-1185">Reference proteome</keyword>
<accession>A4C0H7</accession>
<organism evidence="3 4">
    <name type="scientific">Polaribacter irgensii 23-P</name>
    <dbReference type="NCBI Taxonomy" id="313594"/>
    <lineage>
        <taxon>Bacteria</taxon>
        <taxon>Pseudomonadati</taxon>
        <taxon>Bacteroidota</taxon>
        <taxon>Flavobacteriia</taxon>
        <taxon>Flavobacteriales</taxon>
        <taxon>Flavobacteriaceae</taxon>
    </lineage>
</organism>
<dbReference type="InterPro" id="IPR052893">
    <property type="entry name" value="TCS_response_regulator"/>
</dbReference>
<keyword evidence="1" id="KW-0597">Phosphoprotein</keyword>
<dbReference type="PANTHER" id="PTHR44520:SF2">
    <property type="entry name" value="RESPONSE REGULATOR RCP1"/>
    <property type="match status" value="1"/>
</dbReference>
<dbReference type="GO" id="GO:0000160">
    <property type="term" value="P:phosphorelay signal transduction system"/>
    <property type="evidence" value="ECO:0007669"/>
    <property type="project" value="InterPro"/>
</dbReference>
<dbReference type="eggNOG" id="COG3437">
    <property type="taxonomic scope" value="Bacteria"/>
</dbReference>
<sequence length="137" mass="16051">MVEKLPLIAIIDDDMIYQFMLSRIINDNKLAENIISFSEGEQAFQYLSENKINSENIPDVIFLDVNMPIMDGWMFIEAFAHLKTQIQKKIVIFMLSSSIDPVDIEKAYKISEISSYFIKPIKLKEVKRIFKDYKTFL</sequence>
<feature type="domain" description="Response regulatory" evidence="2">
    <location>
        <begin position="7"/>
        <end position="134"/>
    </location>
</feature>
<feature type="modified residue" description="4-aspartylphosphate" evidence="1">
    <location>
        <position position="64"/>
    </location>
</feature>
<dbReference type="InterPro" id="IPR011006">
    <property type="entry name" value="CheY-like_superfamily"/>
</dbReference>
<name>A4C0H7_9FLAO</name>
<dbReference type="RefSeq" id="WP_004570588.1">
    <property type="nucleotide sequence ID" value="NZ_CH724148.1"/>
</dbReference>
<evidence type="ECO:0000313" key="4">
    <source>
        <dbReference type="Proteomes" id="UP000003053"/>
    </source>
</evidence>
<evidence type="ECO:0000259" key="2">
    <source>
        <dbReference type="PROSITE" id="PS50110"/>
    </source>
</evidence>
<dbReference type="Gene3D" id="3.40.50.2300">
    <property type="match status" value="1"/>
</dbReference>
<dbReference type="EMBL" id="AAOG01000002">
    <property type="protein sequence ID" value="EAR12920.1"/>
    <property type="molecule type" value="Genomic_DNA"/>
</dbReference>
<dbReference type="InterPro" id="IPR001789">
    <property type="entry name" value="Sig_transdc_resp-reg_receiver"/>
</dbReference>
<dbReference type="PANTHER" id="PTHR44520">
    <property type="entry name" value="RESPONSE REGULATOR RCP1-RELATED"/>
    <property type="match status" value="1"/>
</dbReference>
<dbReference type="Proteomes" id="UP000003053">
    <property type="component" value="Unassembled WGS sequence"/>
</dbReference>
<gene>
    <name evidence="3" type="ORF">PI23P_09840</name>
</gene>
<dbReference type="AlphaFoldDB" id="A4C0H7"/>
<dbReference type="STRING" id="313594.PI23P_09840"/>
<dbReference type="HOGENOM" id="CLU_000445_69_17_10"/>
<evidence type="ECO:0000313" key="3">
    <source>
        <dbReference type="EMBL" id="EAR12920.1"/>
    </source>
</evidence>
<dbReference type="Pfam" id="PF00072">
    <property type="entry name" value="Response_reg"/>
    <property type="match status" value="1"/>
</dbReference>